<dbReference type="AlphaFoldDB" id="A0A329MN95"/>
<sequence length="150" mass="16904">MKWLVLVHVLSAIIGVGPTFYAHVLMRKGQSIEELRHSTKLSKRLDFFPKIGGTIAVISGFILYFTEDYGKFTQLWLLGSLILYIAIQAVVIGMLMPVSNRFAAWIHDPVNKDAKELPAEQLRLYRKANGLLYLASTLGTLLFILMIVKP</sequence>
<name>A0A329MN95_9BACL</name>
<dbReference type="Pfam" id="PF10027">
    <property type="entry name" value="DUF2269"/>
    <property type="match status" value="1"/>
</dbReference>
<feature type="transmembrane region" description="Helical" evidence="1">
    <location>
        <begin position="77"/>
        <end position="96"/>
    </location>
</feature>
<dbReference type="OrthoDB" id="69600at2"/>
<feature type="transmembrane region" description="Helical" evidence="1">
    <location>
        <begin position="131"/>
        <end position="148"/>
    </location>
</feature>
<keyword evidence="1" id="KW-1133">Transmembrane helix</keyword>
<evidence type="ECO:0000256" key="1">
    <source>
        <dbReference type="SAM" id="Phobius"/>
    </source>
</evidence>
<dbReference type="Proteomes" id="UP000250369">
    <property type="component" value="Unassembled WGS sequence"/>
</dbReference>
<keyword evidence="1" id="KW-0472">Membrane</keyword>
<dbReference type="EMBL" id="QMFB01000009">
    <property type="protein sequence ID" value="RAV20193.1"/>
    <property type="molecule type" value="Genomic_DNA"/>
</dbReference>
<organism evidence="2 3">
    <name type="scientific">Paenibacillus contaminans</name>
    <dbReference type="NCBI Taxonomy" id="450362"/>
    <lineage>
        <taxon>Bacteria</taxon>
        <taxon>Bacillati</taxon>
        <taxon>Bacillota</taxon>
        <taxon>Bacilli</taxon>
        <taxon>Bacillales</taxon>
        <taxon>Paenibacillaceae</taxon>
        <taxon>Paenibacillus</taxon>
    </lineage>
</organism>
<evidence type="ECO:0008006" key="4">
    <source>
        <dbReference type="Google" id="ProtNLM"/>
    </source>
</evidence>
<keyword evidence="1" id="KW-0812">Transmembrane</keyword>
<accession>A0A329MN95</accession>
<evidence type="ECO:0000313" key="2">
    <source>
        <dbReference type="EMBL" id="RAV20193.1"/>
    </source>
</evidence>
<keyword evidence="3" id="KW-1185">Reference proteome</keyword>
<reference evidence="2 3" key="1">
    <citation type="journal article" date="2009" name="Int. J. Syst. Evol. Microbiol.">
        <title>Paenibacillus contaminans sp. nov., isolated from a contaminated laboratory plate.</title>
        <authorList>
            <person name="Chou J.H."/>
            <person name="Lee J.H."/>
            <person name="Lin M.C."/>
            <person name="Chang P.S."/>
            <person name="Arun A.B."/>
            <person name="Young C.C."/>
            <person name="Chen W.M."/>
        </authorList>
    </citation>
    <scope>NUCLEOTIDE SEQUENCE [LARGE SCALE GENOMIC DNA]</scope>
    <source>
        <strain evidence="2 3">CKOBP-6</strain>
    </source>
</reference>
<feature type="transmembrane region" description="Helical" evidence="1">
    <location>
        <begin position="47"/>
        <end position="65"/>
    </location>
</feature>
<dbReference type="InterPro" id="IPR018729">
    <property type="entry name" value="DUF2269_transmembrane"/>
</dbReference>
<protein>
    <recommendedName>
        <fullName evidence="4">DUF2269 domain-containing protein</fullName>
    </recommendedName>
</protein>
<comment type="caution">
    <text evidence="2">The sequence shown here is derived from an EMBL/GenBank/DDBJ whole genome shotgun (WGS) entry which is preliminary data.</text>
</comment>
<dbReference type="RefSeq" id="WP_113032090.1">
    <property type="nucleotide sequence ID" value="NZ_QMFB01000009.1"/>
</dbReference>
<proteinExistence type="predicted"/>
<gene>
    <name evidence="2" type="ORF">DQG23_17160</name>
</gene>
<feature type="transmembrane region" description="Helical" evidence="1">
    <location>
        <begin position="6"/>
        <end position="26"/>
    </location>
</feature>
<evidence type="ECO:0000313" key="3">
    <source>
        <dbReference type="Proteomes" id="UP000250369"/>
    </source>
</evidence>